<protein>
    <recommendedName>
        <fullName evidence="4">HypA</fullName>
    </recommendedName>
</protein>
<dbReference type="PANTHER" id="PTHR35870:SF1">
    <property type="entry name" value="PROTEIN, PUTATIVE (AFU_ORTHOLOGUE AFUA_5G03330)-RELATED"/>
    <property type="match status" value="1"/>
</dbReference>
<sequence>MATPKRIQIKPESLPSTGIYQTHPLPTETTAKVSQLLQQNHDNYHIYIHNLGLHNHIAHHILALYALGATTTQLANAYNLATDSQKPTREPDARRVSDFADPAKFKLCLGRGKYYDEYFAFFQKEISANGVADTVTEFLFKGDDRAEDMLYRFFSGFLHCPIHLGYAIEFDQPVLAAEALAMTAVHESSFGEILKLVEQNSHIVSESKGLVEIQEEIYNNDKLRKAMDYEHGTFQIRDGLLENARTEFLHAIASWKAKPHELEEKTAECLNAAIYWTTLAQRPDKQIRFDFFLMHSITAGSFWPVLNSVPWIPLSAKCRLLEWKGRSDLMLYCQCGAPRPIPEEMVRYKPVRPSGWEDVFVRARDYADDGHLAKFIRALATAAQLTKPFAKNSRFKLTTDQQFLTLAHMVVDSGEQFNRESVARETEMVNDKLEYPRVMSVEIQKVTARWPRHVGFAESWFHVPARKSQSQL</sequence>
<accession>A0A9W9HD69</accession>
<reference evidence="2" key="2">
    <citation type="journal article" date="2023" name="IMA Fungus">
        <title>Comparative genomic study of the Penicillium genus elucidates a diverse pangenome and 15 lateral gene transfer events.</title>
        <authorList>
            <person name="Petersen C."/>
            <person name="Sorensen T."/>
            <person name="Nielsen M.R."/>
            <person name="Sondergaard T.E."/>
            <person name="Sorensen J.L."/>
            <person name="Fitzpatrick D.A."/>
            <person name="Frisvad J.C."/>
            <person name="Nielsen K.L."/>
        </authorList>
    </citation>
    <scope>NUCLEOTIDE SEQUENCE</scope>
    <source>
        <strain evidence="2">IBT 22155</strain>
    </source>
</reference>
<keyword evidence="3" id="KW-1185">Reference proteome</keyword>
<evidence type="ECO:0000256" key="1">
    <source>
        <dbReference type="ARBA" id="ARBA00023002"/>
    </source>
</evidence>
<name>A0A9W9HD69_9EURO</name>
<dbReference type="Pfam" id="PF14027">
    <property type="entry name" value="Questin_oxidase"/>
    <property type="match status" value="1"/>
</dbReference>
<proteinExistence type="predicted"/>
<dbReference type="EMBL" id="JAPQKL010000002">
    <property type="protein sequence ID" value="KAJ5143408.1"/>
    <property type="molecule type" value="Genomic_DNA"/>
</dbReference>
<keyword evidence="1" id="KW-0560">Oxidoreductase</keyword>
<comment type="caution">
    <text evidence="2">The sequence shown here is derived from an EMBL/GenBank/DDBJ whole genome shotgun (WGS) entry which is preliminary data.</text>
</comment>
<evidence type="ECO:0000313" key="2">
    <source>
        <dbReference type="EMBL" id="KAJ5143408.1"/>
    </source>
</evidence>
<organism evidence="2 3">
    <name type="scientific">Penicillium bovifimosum</name>
    <dbReference type="NCBI Taxonomy" id="126998"/>
    <lineage>
        <taxon>Eukaryota</taxon>
        <taxon>Fungi</taxon>
        <taxon>Dikarya</taxon>
        <taxon>Ascomycota</taxon>
        <taxon>Pezizomycotina</taxon>
        <taxon>Eurotiomycetes</taxon>
        <taxon>Eurotiomycetidae</taxon>
        <taxon>Eurotiales</taxon>
        <taxon>Aspergillaceae</taxon>
        <taxon>Penicillium</taxon>
    </lineage>
</organism>
<dbReference type="AlphaFoldDB" id="A0A9W9HD69"/>
<reference evidence="2" key="1">
    <citation type="submission" date="2022-11" db="EMBL/GenBank/DDBJ databases">
        <authorList>
            <person name="Petersen C."/>
        </authorList>
    </citation>
    <scope>NUCLEOTIDE SEQUENCE</scope>
    <source>
        <strain evidence="2">IBT 22155</strain>
    </source>
</reference>
<evidence type="ECO:0000313" key="3">
    <source>
        <dbReference type="Proteomes" id="UP001149079"/>
    </source>
</evidence>
<dbReference type="PANTHER" id="PTHR35870">
    <property type="entry name" value="PROTEIN, PUTATIVE (AFU_ORTHOLOGUE AFUA_5G03330)-RELATED"/>
    <property type="match status" value="1"/>
</dbReference>
<dbReference type="InterPro" id="IPR025337">
    <property type="entry name" value="Questin_oxidase-like"/>
</dbReference>
<dbReference type="Proteomes" id="UP001149079">
    <property type="component" value="Unassembled WGS sequence"/>
</dbReference>
<dbReference type="RefSeq" id="XP_056525052.1">
    <property type="nucleotide sequence ID" value="XM_056662939.1"/>
</dbReference>
<gene>
    <name evidence="2" type="ORF">N7515_002195</name>
</gene>
<dbReference type="OrthoDB" id="10004862at2759"/>
<dbReference type="GeneID" id="81402109"/>
<dbReference type="GO" id="GO:0016491">
    <property type="term" value="F:oxidoreductase activity"/>
    <property type="evidence" value="ECO:0007669"/>
    <property type="project" value="UniProtKB-KW"/>
</dbReference>
<evidence type="ECO:0008006" key="4">
    <source>
        <dbReference type="Google" id="ProtNLM"/>
    </source>
</evidence>